<dbReference type="GO" id="GO:0005096">
    <property type="term" value="F:GTPase activator activity"/>
    <property type="evidence" value="ECO:0007669"/>
    <property type="project" value="UniProtKB-KW"/>
</dbReference>
<dbReference type="SMART" id="SM00368">
    <property type="entry name" value="LRR_RI"/>
    <property type="match status" value="2"/>
</dbReference>
<keyword evidence="5" id="KW-1185">Reference proteome</keyword>
<name>K0SQ45_THAOC</name>
<evidence type="ECO:0000313" key="5">
    <source>
        <dbReference type="Proteomes" id="UP000266841"/>
    </source>
</evidence>
<dbReference type="Gene3D" id="3.80.10.10">
    <property type="entry name" value="Ribonuclease Inhibitor"/>
    <property type="match status" value="1"/>
</dbReference>
<dbReference type="GO" id="GO:0006913">
    <property type="term" value="P:nucleocytoplasmic transport"/>
    <property type="evidence" value="ECO:0007669"/>
    <property type="project" value="TreeGrafter"/>
</dbReference>
<dbReference type="AlphaFoldDB" id="K0SQ45"/>
<keyword evidence="3" id="KW-0677">Repeat</keyword>
<dbReference type="GO" id="GO:0048471">
    <property type="term" value="C:perinuclear region of cytoplasm"/>
    <property type="evidence" value="ECO:0007669"/>
    <property type="project" value="TreeGrafter"/>
</dbReference>
<dbReference type="InterPro" id="IPR027038">
    <property type="entry name" value="RanGap"/>
</dbReference>
<evidence type="ECO:0000256" key="2">
    <source>
        <dbReference type="ARBA" id="ARBA00022614"/>
    </source>
</evidence>
<sequence>MNIGETKSYDDQAIDDLMDEFLEGLKDAVLELEHGVCDSIAVCCADHDEDLMPHWKALFRSFDYINPYGAGVELCLHYIELNEEVMRRICNHIRRKNIRKVHFISNRFANMRGAIGELGNALKSQKIKSLTWSENPIESMEDMNLFTRVLSSNILDFRGNNLETNGRTDISDLIAVNSPLQELNLYRNRLNDDDAVLIAQSLGRNTHLAELYMNYSSIQERGMRALYEAVNDTSTLNALSDSNHTCRLEGLSGDFDLYAINSYSGSNGLYMNRMCKMHRVMAGRYRSGGGNVPHLNSEMRGEDFILLAPYLMESVVRRSDAFPKKYNKSSECSLGLLYELRCPAAELPSPVAWSHLTFPERTRLSQGKCSRDRTSSRPRGMFALRRHACPVFFQAVLEAIAGDGDMGSVAAAASTT</sequence>
<keyword evidence="1" id="KW-0343">GTPase activation</keyword>
<evidence type="ECO:0000256" key="1">
    <source>
        <dbReference type="ARBA" id="ARBA00022468"/>
    </source>
</evidence>
<dbReference type="GO" id="GO:0005829">
    <property type="term" value="C:cytosol"/>
    <property type="evidence" value="ECO:0007669"/>
    <property type="project" value="TreeGrafter"/>
</dbReference>
<dbReference type="PANTHER" id="PTHR24113:SF12">
    <property type="entry name" value="RAN GTPASE-ACTIVATING PROTEIN 1"/>
    <property type="match status" value="1"/>
</dbReference>
<dbReference type="EMBL" id="AGNL01021007">
    <property type="protein sequence ID" value="EJK60497.1"/>
    <property type="molecule type" value="Genomic_DNA"/>
</dbReference>
<reference evidence="4 5" key="1">
    <citation type="journal article" date="2012" name="Genome Biol.">
        <title>Genome and low-iron response of an oceanic diatom adapted to chronic iron limitation.</title>
        <authorList>
            <person name="Lommer M."/>
            <person name="Specht M."/>
            <person name="Roy A.S."/>
            <person name="Kraemer L."/>
            <person name="Andreson R."/>
            <person name="Gutowska M.A."/>
            <person name="Wolf J."/>
            <person name="Bergner S.V."/>
            <person name="Schilhabel M.B."/>
            <person name="Klostermeier U.C."/>
            <person name="Beiko R.G."/>
            <person name="Rosenstiel P."/>
            <person name="Hippler M."/>
            <person name="Laroche J."/>
        </authorList>
    </citation>
    <scope>NUCLEOTIDE SEQUENCE [LARGE SCALE GENOMIC DNA]</scope>
    <source>
        <strain evidence="4 5">CCMP1005</strain>
    </source>
</reference>
<gene>
    <name evidence="4" type="ORF">THAOC_19136</name>
</gene>
<keyword evidence="2" id="KW-0433">Leucine-rich repeat</keyword>
<dbReference type="OrthoDB" id="192312at2759"/>
<accession>K0SQ45</accession>
<dbReference type="PANTHER" id="PTHR24113">
    <property type="entry name" value="RAN GTPASE-ACTIVATING PROTEIN 1"/>
    <property type="match status" value="1"/>
</dbReference>
<organism evidence="4 5">
    <name type="scientific">Thalassiosira oceanica</name>
    <name type="common">Marine diatom</name>
    <dbReference type="NCBI Taxonomy" id="159749"/>
    <lineage>
        <taxon>Eukaryota</taxon>
        <taxon>Sar</taxon>
        <taxon>Stramenopiles</taxon>
        <taxon>Ochrophyta</taxon>
        <taxon>Bacillariophyta</taxon>
        <taxon>Coscinodiscophyceae</taxon>
        <taxon>Thalassiosirophycidae</taxon>
        <taxon>Thalassiosirales</taxon>
        <taxon>Thalassiosiraceae</taxon>
        <taxon>Thalassiosira</taxon>
    </lineage>
</organism>
<comment type="caution">
    <text evidence="4">The sequence shown here is derived from an EMBL/GenBank/DDBJ whole genome shotgun (WGS) entry which is preliminary data.</text>
</comment>
<evidence type="ECO:0000313" key="4">
    <source>
        <dbReference type="EMBL" id="EJK60497.1"/>
    </source>
</evidence>
<dbReference type="SUPFAM" id="SSF52047">
    <property type="entry name" value="RNI-like"/>
    <property type="match status" value="1"/>
</dbReference>
<proteinExistence type="predicted"/>
<dbReference type="GO" id="GO:0005634">
    <property type="term" value="C:nucleus"/>
    <property type="evidence" value="ECO:0007669"/>
    <property type="project" value="TreeGrafter"/>
</dbReference>
<protein>
    <submittedName>
        <fullName evidence="4">Uncharacterized protein</fullName>
    </submittedName>
</protein>
<dbReference type="Proteomes" id="UP000266841">
    <property type="component" value="Unassembled WGS sequence"/>
</dbReference>
<dbReference type="GO" id="GO:0031267">
    <property type="term" value="F:small GTPase binding"/>
    <property type="evidence" value="ECO:0007669"/>
    <property type="project" value="TreeGrafter"/>
</dbReference>
<dbReference type="InterPro" id="IPR032675">
    <property type="entry name" value="LRR_dom_sf"/>
</dbReference>
<dbReference type="eggNOG" id="ENOG502SERJ">
    <property type="taxonomic scope" value="Eukaryota"/>
</dbReference>
<evidence type="ECO:0000256" key="3">
    <source>
        <dbReference type="ARBA" id="ARBA00022737"/>
    </source>
</evidence>